<proteinExistence type="predicted"/>
<dbReference type="PANTHER" id="PTHR46890:SF48">
    <property type="entry name" value="RNA-DIRECTED DNA POLYMERASE"/>
    <property type="match status" value="1"/>
</dbReference>
<reference evidence="2" key="3">
    <citation type="submission" date="2022-06" db="UniProtKB">
        <authorList>
            <consortium name="EnsemblPlants"/>
        </authorList>
    </citation>
    <scope>IDENTIFICATION</scope>
</reference>
<dbReference type="InterPro" id="IPR052343">
    <property type="entry name" value="Retrotransposon-Effector_Assoc"/>
</dbReference>
<name>A0A8R7PXK2_TRIUA</name>
<sequence length="217" mass="24874">MEMMATTFYKNLYTSEGVHDMNRVLDTVPCKVTPAMNELLNSPYSQDEVKVALFQMFPTKAPGPDKFPAHFFQRQWEVCKDDITRVVLLKQVLPDIISKEQSAFVSGRLISDNIITAYECLHFMKRNKAKKHQSCALKLDMMKAYDRVEWEYLQGIMLKLGFSERWVGIVMGLVSLVKFSVLFNGRKLEEFTPSRGIRQGDPISPYLFLLAAEGLSC</sequence>
<organism evidence="2 3">
    <name type="scientific">Triticum urartu</name>
    <name type="common">Red wild einkorn</name>
    <name type="synonym">Crithodium urartu</name>
    <dbReference type="NCBI Taxonomy" id="4572"/>
    <lineage>
        <taxon>Eukaryota</taxon>
        <taxon>Viridiplantae</taxon>
        <taxon>Streptophyta</taxon>
        <taxon>Embryophyta</taxon>
        <taxon>Tracheophyta</taxon>
        <taxon>Spermatophyta</taxon>
        <taxon>Magnoliopsida</taxon>
        <taxon>Liliopsida</taxon>
        <taxon>Poales</taxon>
        <taxon>Poaceae</taxon>
        <taxon>BOP clade</taxon>
        <taxon>Pooideae</taxon>
        <taxon>Triticodae</taxon>
        <taxon>Triticeae</taxon>
        <taxon>Triticinae</taxon>
        <taxon>Triticum</taxon>
    </lineage>
</organism>
<evidence type="ECO:0000313" key="3">
    <source>
        <dbReference type="Proteomes" id="UP000015106"/>
    </source>
</evidence>
<evidence type="ECO:0000313" key="2">
    <source>
        <dbReference type="EnsemblPlants" id="TuG1812G0300004601.01.T01"/>
    </source>
</evidence>
<protein>
    <recommendedName>
        <fullName evidence="1">Reverse transcriptase domain-containing protein</fullName>
    </recommendedName>
</protein>
<dbReference type="Proteomes" id="UP000015106">
    <property type="component" value="Chromosome 3"/>
</dbReference>
<accession>A0A8R7PXK2</accession>
<dbReference type="AlphaFoldDB" id="A0A8R7PXK2"/>
<dbReference type="EnsemblPlants" id="TuG1812G0300004601.01.T01">
    <property type="protein sequence ID" value="TuG1812G0300004601.01.T01"/>
    <property type="gene ID" value="TuG1812G0300004601.01"/>
</dbReference>
<keyword evidence="3" id="KW-1185">Reference proteome</keyword>
<evidence type="ECO:0000259" key="1">
    <source>
        <dbReference type="Pfam" id="PF00078"/>
    </source>
</evidence>
<dbReference type="InterPro" id="IPR000477">
    <property type="entry name" value="RT_dom"/>
</dbReference>
<dbReference type="Pfam" id="PF00078">
    <property type="entry name" value="RVT_1"/>
    <property type="match status" value="1"/>
</dbReference>
<dbReference type="PANTHER" id="PTHR46890">
    <property type="entry name" value="NON-LTR RETROLELEMENT REVERSE TRANSCRIPTASE-LIKE PROTEIN-RELATED"/>
    <property type="match status" value="1"/>
</dbReference>
<feature type="domain" description="Reverse transcriptase" evidence="1">
    <location>
        <begin position="89"/>
        <end position="214"/>
    </location>
</feature>
<dbReference type="Gramene" id="TuG1812G0300004601.01.T01">
    <property type="protein sequence ID" value="TuG1812G0300004601.01.T01"/>
    <property type="gene ID" value="TuG1812G0300004601.01"/>
</dbReference>
<reference evidence="3" key="1">
    <citation type="journal article" date="2013" name="Nature">
        <title>Draft genome of the wheat A-genome progenitor Triticum urartu.</title>
        <authorList>
            <person name="Ling H.Q."/>
            <person name="Zhao S."/>
            <person name="Liu D."/>
            <person name="Wang J."/>
            <person name="Sun H."/>
            <person name="Zhang C."/>
            <person name="Fan H."/>
            <person name="Li D."/>
            <person name="Dong L."/>
            <person name="Tao Y."/>
            <person name="Gao C."/>
            <person name="Wu H."/>
            <person name="Li Y."/>
            <person name="Cui Y."/>
            <person name="Guo X."/>
            <person name="Zheng S."/>
            <person name="Wang B."/>
            <person name="Yu K."/>
            <person name="Liang Q."/>
            <person name="Yang W."/>
            <person name="Lou X."/>
            <person name="Chen J."/>
            <person name="Feng M."/>
            <person name="Jian J."/>
            <person name="Zhang X."/>
            <person name="Luo G."/>
            <person name="Jiang Y."/>
            <person name="Liu J."/>
            <person name="Wang Z."/>
            <person name="Sha Y."/>
            <person name="Zhang B."/>
            <person name="Wu H."/>
            <person name="Tang D."/>
            <person name="Shen Q."/>
            <person name="Xue P."/>
            <person name="Zou S."/>
            <person name="Wang X."/>
            <person name="Liu X."/>
            <person name="Wang F."/>
            <person name="Yang Y."/>
            <person name="An X."/>
            <person name="Dong Z."/>
            <person name="Zhang K."/>
            <person name="Zhang X."/>
            <person name="Luo M.C."/>
            <person name="Dvorak J."/>
            <person name="Tong Y."/>
            <person name="Wang J."/>
            <person name="Yang H."/>
            <person name="Li Z."/>
            <person name="Wang D."/>
            <person name="Zhang A."/>
            <person name="Wang J."/>
        </authorList>
    </citation>
    <scope>NUCLEOTIDE SEQUENCE</scope>
    <source>
        <strain evidence="3">cv. G1812</strain>
    </source>
</reference>
<reference evidence="2" key="2">
    <citation type="submission" date="2018-03" db="EMBL/GenBank/DDBJ databases">
        <title>The Triticum urartu genome reveals the dynamic nature of wheat genome evolution.</title>
        <authorList>
            <person name="Ling H."/>
            <person name="Ma B."/>
            <person name="Shi X."/>
            <person name="Liu H."/>
            <person name="Dong L."/>
            <person name="Sun H."/>
            <person name="Cao Y."/>
            <person name="Gao Q."/>
            <person name="Zheng S."/>
            <person name="Li Y."/>
            <person name="Yu Y."/>
            <person name="Du H."/>
            <person name="Qi M."/>
            <person name="Li Y."/>
            <person name="Yu H."/>
            <person name="Cui Y."/>
            <person name="Wang N."/>
            <person name="Chen C."/>
            <person name="Wu H."/>
            <person name="Zhao Y."/>
            <person name="Zhang J."/>
            <person name="Li Y."/>
            <person name="Zhou W."/>
            <person name="Zhang B."/>
            <person name="Hu W."/>
            <person name="Eijk M."/>
            <person name="Tang J."/>
            <person name="Witsenboer H."/>
            <person name="Zhao S."/>
            <person name="Li Z."/>
            <person name="Zhang A."/>
            <person name="Wang D."/>
            <person name="Liang C."/>
        </authorList>
    </citation>
    <scope>NUCLEOTIDE SEQUENCE [LARGE SCALE GENOMIC DNA]</scope>
    <source>
        <strain evidence="2">cv. G1812</strain>
    </source>
</reference>